<evidence type="ECO:0000313" key="2">
    <source>
        <dbReference type="Proteomes" id="UP000190774"/>
    </source>
</evidence>
<protein>
    <recommendedName>
        <fullName evidence="3">DUF2452 domain-containing protein</fullName>
    </recommendedName>
</protein>
<dbReference type="Proteomes" id="UP000190774">
    <property type="component" value="Unassembled WGS sequence"/>
</dbReference>
<dbReference type="InterPro" id="IPR019534">
    <property type="entry name" value="DUF2452"/>
</dbReference>
<dbReference type="STRING" id="48467.SAMN02745166_02102"/>
<proteinExistence type="predicted"/>
<keyword evidence="2" id="KW-1185">Reference proteome</keyword>
<evidence type="ECO:0000313" key="1">
    <source>
        <dbReference type="EMBL" id="SKA94105.1"/>
    </source>
</evidence>
<dbReference type="Pfam" id="PF10504">
    <property type="entry name" value="DUF2452"/>
    <property type="match status" value="1"/>
</dbReference>
<dbReference type="AlphaFoldDB" id="A0A1T4XYI0"/>
<evidence type="ECO:0008006" key="3">
    <source>
        <dbReference type="Google" id="ProtNLM"/>
    </source>
</evidence>
<name>A0A1T4XYI0_9BACT</name>
<gene>
    <name evidence="1" type="ORF">SAMN02745166_02102</name>
</gene>
<accession>A0A1T4XYI0</accession>
<dbReference type="RefSeq" id="WP_176159343.1">
    <property type="nucleotide sequence ID" value="NZ_FUYE01000006.1"/>
</dbReference>
<sequence length="149" mass="17455">MPTEDPIDVDLAETNAPRGNFLHYPSSRLGAKIIPQDLTNFKSRGVSRVERELQQELIELRERYLQVIDAFNWNKLIYEARFGFEPVIGERYHLYEVEGKHHLSMIEPESWHQKWIGSFRLNADGRWQVEKIAEDFDLRAWISGQGATV</sequence>
<dbReference type="EMBL" id="FUYE01000006">
    <property type="protein sequence ID" value="SKA94105.1"/>
    <property type="molecule type" value="Genomic_DNA"/>
</dbReference>
<reference evidence="2" key="1">
    <citation type="submission" date="2017-02" db="EMBL/GenBank/DDBJ databases">
        <authorList>
            <person name="Varghese N."/>
            <person name="Submissions S."/>
        </authorList>
    </citation>
    <scope>NUCLEOTIDE SEQUENCE [LARGE SCALE GENOMIC DNA]</scope>
    <source>
        <strain evidence="2">ATCC 700200</strain>
    </source>
</reference>
<organism evidence="1 2">
    <name type="scientific">Prosthecobacter debontii</name>
    <dbReference type="NCBI Taxonomy" id="48467"/>
    <lineage>
        <taxon>Bacteria</taxon>
        <taxon>Pseudomonadati</taxon>
        <taxon>Verrucomicrobiota</taxon>
        <taxon>Verrucomicrobiia</taxon>
        <taxon>Verrucomicrobiales</taxon>
        <taxon>Verrucomicrobiaceae</taxon>
        <taxon>Prosthecobacter</taxon>
    </lineage>
</organism>